<dbReference type="EMBL" id="JAUJYO010000007">
    <property type="protein sequence ID" value="KAK1311802.1"/>
    <property type="molecule type" value="Genomic_DNA"/>
</dbReference>
<proteinExistence type="predicted"/>
<protein>
    <submittedName>
        <fullName evidence="2">Uncharacterized protein</fullName>
    </submittedName>
</protein>
<organism evidence="2 3">
    <name type="scientific">Acorus calamus</name>
    <name type="common">Sweet flag</name>
    <dbReference type="NCBI Taxonomy" id="4465"/>
    <lineage>
        <taxon>Eukaryota</taxon>
        <taxon>Viridiplantae</taxon>
        <taxon>Streptophyta</taxon>
        <taxon>Embryophyta</taxon>
        <taxon>Tracheophyta</taxon>
        <taxon>Spermatophyta</taxon>
        <taxon>Magnoliopsida</taxon>
        <taxon>Liliopsida</taxon>
        <taxon>Acoraceae</taxon>
        <taxon>Acorus</taxon>
    </lineage>
</organism>
<evidence type="ECO:0000256" key="1">
    <source>
        <dbReference type="SAM" id="MobiDB-lite"/>
    </source>
</evidence>
<feature type="compositionally biased region" description="Basic and acidic residues" evidence="1">
    <location>
        <begin position="90"/>
        <end position="100"/>
    </location>
</feature>
<feature type="compositionally biased region" description="Basic and acidic residues" evidence="1">
    <location>
        <begin position="150"/>
        <end position="162"/>
    </location>
</feature>
<evidence type="ECO:0000313" key="3">
    <source>
        <dbReference type="Proteomes" id="UP001180020"/>
    </source>
</evidence>
<dbReference type="AlphaFoldDB" id="A0AAV9EF30"/>
<sequence length="317" mass="34760">MAGKGKQKDGGTTVLISTNGFAALDTLRKKKRSDKTKGSSGGESIKAKEPELQTFWAPAPLNSTKWADIDDDDDDYYATTAPPPSIWGKSEVEEAGKDEHDVVEEESESEDDGMDDEIDDDAEDHDHEAEVTVQMEPEVKKNSALPSAPKDTERQLSKKELKKKELEEFEATLAQFKVEDGMNTGQDDSHVERKTEANGEVERKENPPAAAESSKSSKKKKTKKDKSAKEPKDSNQPNGAGDNVPEESAGSEPAEEDVSGFDVRERLKKVVSTKKKKSNKEDDAAARAAAKEAAARSARLAAAKKKEKNHYNQQPMR</sequence>
<feature type="compositionally biased region" description="Basic and acidic residues" evidence="1">
    <location>
        <begin position="279"/>
        <end position="294"/>
    </location>
</feature>
<feature type="region of interest" description="Disordered" evidence="1">
    <location>
        <begin position="174"/>
        <end position="317"/>
    </location>
</feature>
<comment type="caution">
    <text evidence="2">The sequence shown here is derived from an EMBL/GenBank/DDBJ whole genome shotgun (WGS) entry which is preliminary data.</text>
</comment>
<dbReference type="Proteomes" id="UP001180020">
    <property type="component" value="Unassembled WGS sequence"/>
</dbReference>
<feature type="compositionally biased region" description="Acidic residues" evidence="1">
    <location>
        <begin position="101"/>
        <end position="123"/>
    </location>
</feature>
<accession>A0AAV9EF30</accession>
<reference evidence="2" key="2">
    <citation type="submission" date="2023-06" db="EMBL/GenBank/DDBJ databases">
        <authorList>
            <person name="Ma L."/>
            <person name="Liu K.-W."/>
            <person name="Li Z."/>
            <person name="Hsiao Y.-Y."/>
            <person name="Qi Y."/>
            <person name="Fu T."/>
            <person name="Tang G."/>
            <person name="Zhang D."/>
            <person name="Sun W.-H."/>
            <person name="Liu D.-K."/>
            <person name="Li Y."/>
            <person name="Chen G.-Z."/>
            <person name="Liu X.-D."/>
            <person name="Liao X.-Y."/>
            <person name="Jiang Y.-T."/>
            <person name="Yu X."/>
            <person name="Hao Y."/>
            <person name="Huang J."/>
            <person name="Zhao X.-W."/>
            <person name="Ke S."/>
            <person name="Chen Y.-Y."/>
            <person name="Wu W.-L."/>
            <person name="Hsu J.-L."/>
            <person name="Lin Y.-F."/>
            <person name="Huang M.-D."/>
            <person name="Li C.-Y."/>
            <person name="Huang L."/>
            <person name="Wang Z.-W."/>
            <person name="Zhao X."/>
            <person name="Zhong W.-Y."/>
            <person name="Peng D.-H."/>
            <person name="Ahmad S."/>
            <person name="Lan S."/>
            <person name="Zhang J.-S."/>
            <person name="Tsai W.-C."/>
            <person name="Van De Peer Y."/>
            <person name="Liu Z.-J."/>
        </authorList>
    </citation>
    <scope>NUCLEOTIDE SEQUENCE</scope>
    <source>
        <strain evidence="2">CP</strain>
        <tissue evidence="2">Leaves</tissue>
    </source>
</reference>
<name>A0AAV9EF30_ACOCL</name>
<evidence type="ECO:0000313" key="2">
    <source>
        <dbReference type="EMBL" id="KAK1311802.1"/>
    </source>
</evidence>
<feature type="compositionally biased region" description="Basic residues" evidence="1">
    <location>
        <begin position="266"/>
        <end position="278"/>
    </location>
</feature>
<feature type="compositionally biased region" description="Basic and acidic residues" evidence="1">
    <location>
        <begin position="187"/>
        <end position="206"/>
    </location>
</feature>
<keyword evidence="3" id="KW-1185">Reference proteome</keyword>
<dbReference type="PANTHER" id="PTHR31365:SF4">
    <property type="entry name" value="OS05G0179800 PROTEIN"/>
    <property type="match status" value="1"/>
</dbReference>
<gene>
    <name evidence="2" type="ORF">QJS10_CPA07g00524</name>
</gene>
<dbReference type="PANTHER" id="PTHR31365">
    <property type="entry name" value="EXPRESSED PROTEIN"/>
    <property type="match status" value="1"/>
</dbReference>
<reference evidence="2" key="1">
    <citation type="journal article" date="2023" name="Nat. Commun.">
        <title>Diploid and tetraploid genomes of Acorus and the evolution of monocots.</title>
        <authorList>
            <person name="Ma L."/>
            <person name="Liu K.W."/>
            <person name="Li Z."/>
            <person name="Hsiao Y.Y."/>
            <person name="Qi Y."/>
            <person name="Fu T."/>
            <person name="Tang G.D."/>
            <person name="Zhang D."/>
            <person name="Sun W.H."/>
            <person name="Liu D.K."/>
            <person name="Li Y."/>
            <person name="Chen G.Z."/>
            <person name="Liu X.D."/>
            <person name="Liao X.Y."/>
            <person name="Jiang Y.T."/>
            <person name="Yu X."/>
            <person name="Hao Y."/>
            <person name="Huang J."/>
            <person name="Zhao X.W."/>
            <person name="Ke S."/>
            <person name="Chen Y.Y."/>
            <person name="Wu W.L."/>
            <person name="Hsu J.L."/>
            <person name="Lin Y.F."/>
            <person name="Huang M.D."/>
            <person name="Li C.Y."/>
            <person name="Huang L."/>
            <person name="Wang Z.W."/>
            <person name="Zhao X."/>
            <person name="Zhong W.Y."/>
            <person name="Peng D.H."/>
            <person name="Ahmad S."/>
            <person name="Lan S."/>
            <person name="Zhang J.S."/>
            <person name="Tsai W.C."/>
            <person name="Van de Peer Y."/>
            <person name="Liu Z.J."/>
        </authorList>
    </citation>
    <scope>NUCLEOTIDE SEQUENCE</scope>
    <source>
        <strain evidence="2">CP</strain>
    </source>
</reference>
<feature type="region of interest" description="Disordered" evidence="1">
    <location>
        <begin position="27"/>
        <end position="162"/>
    </location>
</feature>